<comment type="caution">
    <text evidence="2">The sequence shown here is derived from an EMBL/GenBank/DDBJ whole genome shotgun (WGS) entry which is preliminary data.</text>
</comment>
<proteinExistence type="predicted"/>
<dbReference type="RefSeq" id="WP_214534556.1">
    <property type="nucleotide sequence ID" value="NZ_JAHFVK010000001.1"/>
</dbReference>
<evidence type="ECO:0000313" key="2">
    <source>
        <dbReference type="EMBL" id="MBT2133288.1"/>
    </source>
</evidence>
<accession>A0ABS5W1Z3</accession>
<feature type="transmembrane region" description="Helical" evidence="1">
    <location>
        <begin position="87"/>
        <end position="106"/>
    </location>
</feature>
<evidence type="ECO:0000256" key="1">
    <source>
        <dbReference type="SAM" id="Phobius"/>
    </source>
</evidence>
<protein>
    <submittedName>
        <fullName evidence="2">Uncharacterized protein</fullName>
    </submittedName>
</protein>
<organism evidence="2 3">
    <name type="scientific">Croceibacterium selenioxidans</name>
    <dbReference type="NCBI Taxonomy" id="2838833"/>
    <lineage>
        <taxon>Bacteria</taxon>
        <taxon>Pseudomonadati</taxon>
        <taxon>Pseudomonadota</taxon>
        <taxon>Alphaproteobacteria</taxon>
        <taxon>Sphingomonadales</taxon>
        <taxon>Erythrobacteraceae</taxon>
        <taxon>Croceibacterium</taxon>
    </lineage>
</organism>
<dbReference type="Proteomes" id="UP000811255">
    <property type="component" value="Unassembled WGS sequence"/>
</dbReference>
<keyword evidence="1" id="KW-1133">Transmembrane helix</keyword>
<feature type="transmembrane region" description="Helical" evidence="1">
    <location>
        <begin position="17"/>
        <end position="40"/>
    </location>
</feature>
<feature type="transmembrane region" description="Helical" evidence="1">
    <location>
        <begin position="118"/>
        <end position="137"/>
    </location>
</feature>
<keyword evidence="1" id="KW-0812">Transmembrane</keyword>
<feature type="transmembrane region" description="Helical" evidence="1">
    <location>
        <begin position="60"/>
        <end position="80"/>
    </location>
</feature>
<keyword evidence="3" id="KW-1185">Reference proteome</keyword>
<name>A0ABS5W1Z3_9SPHN</name>
<evidence type="ECO:0000313" key="3">
    <source>
        <dbReference type="Proteomes" id="UP000811255"/>
    </source>
</evidence>
<reference evidence="2 3" key="1">
    <citation type="submission" date="2021-05" db="EMBL/GenBank/DDBJ databases">
        <title>Croceibacterium sp. LX-88 genome sequence.</title>
        <authorList>
            <person name="Luo X."/>
        </authorList>
    </citation>
    <scope>NUCLEOTIDE SEQUENCE [LARGE SCALE GENOMIC DNA]</scope>
    <source>
        <strain evidence="2 3">LX-88</strain>
    </source>
</reference>
<keyword evidence="1" id="KW-0472">Membrane</keyword>
<sequence length="146" mass="15717">MSQFAAEAPASRTPWHVWVVGILSFLWNASGAYIIVTAQLGRLAGVSEAEAAYYAAQAPWFVALTDIALFSAIAGALALLIKSRFAVPLFAISLVSIVVTNGYDLIMGTSQMFNNMGTIVTTCLIWVLSVLQLWYAAAMRGRGVLR</sequence>
<dbReference type="EMBL" id="JAHFVK010000001">
    <property type="protein sequence ID" value="MBT2133288.1"/>
    <property type="molecule type" value="Genomic_DNA"/>
</dbReference>
<gene>
    <name evidence="2" type="ORF">KK137_02980</name>
</gene>